<evidence type="ECO:0000313" key="2">
    <source>
        <dbReference type="EnsemblPlants" id="OPUNC04G03470.1"/>
    </source>
</evidence>
<sequence>MNFLEWEGMTRPHQDPKTMQRSRDYRVKNLIQEAANHTKTKEGVAREGKVIRSYTSGTWCLIIKLNTTEVRT</sequence>
<dbReference type="AlphaFoldDB" id="A0A0E0KN26"/>
<accession>A0A0E0KN26</accession>
<keyword evidence="3" id="KW-1185">Reference proteome</keyword>
<protein>
    <submittedName>
        <fullName evidence="2">Uncharacterized protein</fullName>
    </submittedName>
</protein>
<proteinExistence type="predicted"/>
<name>A0A0E0KN26_ORYPU</name>
<reference evidence="2" key="2">
    <citation type="submission" date="2018-05" db="EMBL/GenBank/DDBJ databases">
        <title>OpunRS2 (Oryza punctata Reference Sequence Version 2).</title>
        <authorList>
            <person name="Zhang J."/>
            <person name="Kudrna D."/>
            <person name="Lee S."/>
            <person name="Talag J."/>
            <person name="Welchert J."/>
            <person name="Wing R.A."/>
        </authorList>
    </citation>
    <scope>NUCLEOTIDE SEQUENCE [LARGE SCALE GENOMIC DNA]</scope>
</reference>
<reference evidence="2" key="1">
    <citation type="submission" date="2015-04" db="UniProtKB">
        <authorList>
            <consortium name="EnsemblPlants"/>
        </authorList>
    </citation>
    <scope>IDENTIFICATION</scope>
</reference>
<feature type="region of interest" description="Disordered" evidence="1">
    <location>
        <begin position="1"/>
        <end position="21"/>
    </location>
</feature>
<dbReference type="HOGENOM" id="CLU_2726593_0_0_1"/>
<evidence type="ECO:0000256" key="1">
    <source>
        <dbReference type="SAM" id="MobiDB-lite"/>
    </source>
</evidence>
<dbReference type="Gramene" id="OPUNC04G03470.1">
    <property type="protein sequence ID" value="OPUNC04G03470.1"/>
    <property type="gene ID" value="OPUNC04G03470"/>
</dbReference>
<evidence type="ECO:0000313" key="3">
    <source>
        <dbReference type="Proteomes" id="UP000026962"/>
    </source>
</evidence>
<dbReference type="EnsemblPlants" id="OPUNC04G03470.1">
    <property type="protein sequence ID" value="OPUNC04G03470.1"/>
    <property type="gene ID" value="OPUNC04G03470"/>
</dbReference>
<feature type="compositionally biased region" description="Basic and acidic residues" evidence="1">
    <location>
        <begin position="8"/>
        <end position="21"/>
    </location>
</feature>
<dbReference type="Proteomes" id="UP000026962">
    <property type="component" value="Chromosome 4"/>
</dbReference>
<organism evidence="2">
    <name type="scientific">Oryza punctata</name>
    <name type="common">Red rice</name>
    <dbReference type="NCBI Taxonomy" id="4537"/>
    <lineage>
        <taxon>Eukaryota</taxon>
        <taxon>Viridiplantae</taxon>
        <taxon>Streptophyta</taxon>
        <taxon>Embryophyta</taxon>
        <taxon>Tracheophyta</taxon>
        <taxon>Spermatophyta</taxon>
        <taxon>Magnoliopsida</taxon>
        <taxon>Liliopsida</taxon>
        <taxon>Poales</taxon>
        <taxon>Poaceae</taxon>
        <taxon>BOP clade</taxon>
        <taxon>Oryzoideae</taxon>
        <taxon>Oryzeae</taxon>
        <taxon>Oryzinae</taxon>
        <taxon>Oryza</taxon>
    </lineage>
</organism>